<dbReference type="EMBL" id="JACMSC010000010">
    <property type="protein sequence ID" value="KAG6503081.1"/>
    <property type="molecule type" value="Genomic_DNA"/>
</dbReference>
<evidence type="ECO:0000313" key="1">
    <source>
        <dbReference type="EMBL" id="KAG6503081.1"/>
    </source>
</evidence>
<dbReference type="AlphaFoldDB" id="A0A8J5L7L4"/>
<name>A0A8J5L7L4_ZINOF</name>
<accession>A0A8J5L7L4</accession>
<reference evidence="1 2" key="1">
    <citation type="submission" date="2020-08" db="EMBL/GenBank/DDBJ databases">
        <title>Plant Genome Project.</title>
        <authorList>
            <person name="Zhang R.-G."/>
        </authorList>
    </citation>
    <scope>NUCLEOTIDE SEQUENCE [LARGE SCALE GENOMIC DNA]</scope>
    <source>
        <tissue evidence="1">Rhizome</tissue>
    </source>
</reference>
<keyword evidence="2" id="KW-1185">Reference proteome</keyword>
<organism evidence="1 2">
    <name type="scientific">Zingiber officinale</name>
    <name type="common">Ginger</name>
    <name type="synonym">Amomum zingiber</name>
    <dbReference type="NCBI Taxonomy" id="94328"/>
    <lineage>
        <taxon>Eukaryota</taxon>
        <taxon>Viridiplantae</taxon>
        <taxon>Streptophyta</taxon>
        <taxon>Embryophyta</taxon>
        <taxon>Tracheophyta</taxon>
        <taxon>Spermatophyta</taxon>
        <taxon>Magnoliopsida</taxon>
        <taxon>Liliopsida</taxon>
        <taxon>Zingiberales</taxon>
        <taxon>Zingiberaceae</taxon>
        <taxon>Zingiber</taxon>
    </lineage>
</organism>
<evidence type="ECO:0000313" key="2">
    <source>
        <dbReference type="Proteomes" id="UP000734854"/>
    </source>
</evidence>
<protein>
    <submittedName>
        <fullName evidence="1">Uncharacterized protein</fullName>
    </submittedName>
</protein>
<comment type="caution">
    <text evidence="1">The sequence shown here is derived from an EMBL/GenBank/DDBJ whole genome shotgun (WGS) entry which is preliminary data.</text>
</comment>
<gene>
    <name evidence="1" type="ORF">ZIOFF_035370</name>
</gene>
<dbReference type="Proteomes" id="UP000734854">
    <property type="component" value="Unassembled WGS sequence"/>
</dbReference>
<sequence>MATRAITKQPSSSIQTPLFEDKIGEYQRNHRKMYNLQQATRRLGRRLIGGSTPAYTLEQQIDPQAQLRLSMQERAVIAPAEVLYHSRWDDAHHQVYVHYSKEAILVEGN</sequence>
<proteinExistence type="predicted"/>